<protein>
    <submittedName>
        <fullName evidence="1">Uncharacterized protein</fullName>
    </submittedName>
</protein>
<comment type="caution">
    <text evidence="1">The sequence shown here is derived from an EMBL/GenBank/DDBJ whole genome shotgun (WGS) entry which is preliminary data.</text>
</comment>
<name>A0A5B7EAD2_PORTR</name>
<evidence type="ECO:0000313" key="1">
    <source>
        <dbReference type="EMBL" id="MPC30317.1"/>
    </source>
</evidence>
<keyword evidence="2" id="KW-1185">Reference proteome</keyword>
<evidence type="ECO:0000313" key="2">
    <source>
        <dbReference type="Proteomes" id="UP000324222"/>
    </source>
</evidence>
<accession>A0A5B7EAD2</accession>
<dbReference type="AlphaFoldDB" id="A0A5B7EAD2"/>
<proteinExistence type="predicted"/>
<sequence>MRARQVVAHIDVTSSFGTQMRIEKRGNRKGATVSCLRQLCFGKKKKMRFSRGEGVFYRLKTRPKIANVAEVNGEISERGCQGIYGRYRASSPTWGHLWSPPSGGL</sequence>
<reference evidence="1 2" key="1">
    <citation type="submission" date="2019-05" db="EMBL/GenBank/DDBJ databases">
        <title>Another draft genome of Portunus trituberculatus and its Hox gene families provides insights of decapod evolution.</title>
        <authorList>
            <person name="Jeong J.-H."/>
            <person name="Song I."/>
            <person name="Kim S."/>
            <person name="Choi T."/>
            <person name="Kim D."/>
            <person name="Ryu S."/>
            <person name="Kim W."/>
        </authorList>
    </citation>
    <scope>NUCLEOTIDE SEQUENCE [LARGE SCALE GENOMIC DNA]</scope>
    <source>
        <tissue evidence="1">Muscle</tissue>
    </source>
</reference>
<gene>
    <name evidence="1" type="ORF">E2C01_023579</name>
</gene>
<dbReference type="EMBL" id="VSRR010002231">
    <property type="protein sequence ID" value="MPC30317.1"/>
    <property type="molecule type" value="Genomic_DNA"/>
</dbReference>
<dbReference type="Proteomes" id="UP000324222">
    <property type="component" value="Unassembled WGS sequence"/>
</dbReference>
<organism evidence="1 2">
    <name type="scientific">Portunus trituberculatus</name>
    <name type="common">Swimming crab</name>
    <name type="synonym">Neptunus trituberculatus</name>
    <dbReference type="NCBI Taxonomy" id="210409"/>
    <lineage>
        <taxon>Eukaryota</taxon>
        <taxon>Metazoa</taxon>
        <taxon>Ecdysozoa</taxon>
        <taxon>Arthropoda</taxon>
        <taxon>Crustacea</taxon>
        <taxon>Multicrustacea</taxon>
        <taxon>Malacostraca</taxon>
        <taxon>Eumalacostraca</taxon>
        <taxon>Eucarida</taxon>
        <taxon>Decapoda</taxon>
        <taxon>Pleocyemata</taxon>
        <taxon>Brachyura</taxon>
        <taxon>Eubrachyura</taxon>
        <taxon>Portunoidea</taxon>
        <taxon>Portunidae</taxon>
        <taxon>Portuninae</taxon>
        <taxon>Portunus</taxon>
    </lineage>
</organism>